<protein>
    <submittedName>
        <fullName evidence="2">Uncharacterized protein</fullName>
    </submittedName>
</protein>
<evidence type="ECO:0000313" key="2">
    <source>
        <dbReference type="EMBL" id="GAX84042.1"/>
    </source>
</evidence>
<dbReference type="STRING" id="1157962.A0A250XMB5"/>
<dbReference type="GO" id="GO:0016791">
    <property type="term" value="F:phosphatase activity"/>
    <property type="evidence" value="ECO:0007669"/>
    <property type="project" value="TreeGrafter"/>
</dbReference>
<dbReference type="InterPro" id="IPR023214">
    <property type="entry name" value="HAD_sf"/>
</dbReference>
<dbReference type="Gene3D" id="3.40.50.1000">
    <property type="entry name" value="HAD superfamily/HAD-like"/>
    <property type="match status" value="3"/>
</dbReference>
<dbReference type="EMBL" id="BEGY01000114">
    <property type="protein sequence ID" value="GAX84042.1"/>
    <property type="molecule type" value="Genomic_DNA"/>
</dbReference>
<proteinExistence type="predicted"/>
<feature type="region of interest" description="Disordered" evidence="1">
    <location>
        <begin position="64"/>
        <end position="132"/>
    </location>
</feature>
<dbReference type="PANTHER" id="PTHR19288">
    <property type="entry name" value="4-NITROPHENYLPHOSPHATASE-RELATED"/>
    <property type="match status" value="1"/>
</dbReference>
<name>A0A250XMB5_9CHLO</name>
<sequence length="178" mass="18568">MLTPYLIGDANSILSLQVDKDIGAVVVGWDPKFDDSKIVYASICLREIPGCLFIASNTDSADSLGPPIETTQSSNKAPGHNGVHYTNLSNNPAHGPSTTSSASNNGRSDDDRPSSSSPSSSSLPHNTKVLIPRMMPGTGSLVAAVSVASGIQPFVVGKEGPWLLGHLKQEFGVEPSLV</sequence>
<accession>A0A250XMB5</accession>
<dbReference type="Proteomes" id="UP000232323">
    <property type="component" value="Unassembled WGS sequence"/>
</dbReference>
<keyword evidence="3" id="KW-1185">Reference proteome</keyword>
<dbReference type="GO" id="GO:0005737">
    <property type="term" value="C:cytoplasm"/>
    <property type="evidence" value="ECO:0007669"/>
    <property type="project" value="TreeGrafter"/>
</dbReference>
<dbReference type="PANTHER" id="PTHR19288:SF93">
    <property type="entry name" value="FI11325P-RELATED"/>
    <property type="match status" value="1"/>
</dbReference>
<gene>
    <name evidence="2" type="ORF">CEUSTIGMA_g11466.t1</name>
</gene>
<organism evidence="2 3">
    <name type="scientific">Chlamydomonas eustigma</name>
    <dbReference type="NCBI Taxonomy" id="1157962"/>
    <lineage>
        <taxon>Eukaryota</taxon>
        <taxon>Viridiplantae</taxon>
        <taxon>Chlorophyta</taxon>
        <taxon>core chlorophytes</taxon>
        <taxon>Chlorophyceae</taxon>
        <taxon>CS clade</taxon>
        <taxon>Chlamydomonadales</taxon>
        <taxon>Chlamydomonadaceae</taxon>
        <taxon>Chlamydomonas</taxon>
    </lineage>
</organism>
<comment type="caution">
    <text evidence="2">The sequence shown here is derived from an EMBL/GenBank/DDBJ whole genome shotgun (WGS) entry which is preliminary data.</text>
</comment>
<feature type="compositionally biased region" description="Polar residues" evidence="1">
    <location>
        <begin position="84"/>
        <end position="106"/>
    </location>
</feature>
<evidence type="ECO:0000256" key="1">
    <source>
        <dbReference type="SAM" id="MobiDB-lite"/>
    </source>
</evidence>
<reference evidence="2 3" key="1">
    <citation type="submission" date="2017-08" db="EMBL/GenBank/DDBJ databases">
        <title>Acidophilic green algal genome provides insights into adaptation to an acidic environment.</title>
        <authorList>
            <person name="Hirooka S."/>
            <person name="Hirose Y."/>
            <person name="Kanesaki Y."/>
            <person name="Higuchi S."/>
            <person name="Fujiwara T."/>
            <person name="Onuma R."/>
            <person name="Era A."/>
            <person name="Ohbayashi R."/>
            <person name="Uzuka A."/>
            <person name="Nozaki H."/>
            <person name="Yoshikawa H."/>
            <person name="Miyagishima S.Y."/>
        </authorList>
    </citation>
    <scope>NUCLEOTIDE SEQUENCE [LARGE SCALE GENOMIC DNA]</scope>
    <source>
        <strain evidence="2 3">NIES-2499</strain>
    </source>
</reference>
<dbReference type="AlphaFoldDB" id="A0A250XMB5"/>
<evidence type="ECO:0000313" key="3">
    <source>
        <dbReference type="Proteomes" id="UP000232323"/>
    </source>
</evidence>
<dbReference type="OrthoDB" id="413953at2759"/>